<feature type="transmembrane region" description="Helical" evidence="6">
    <location>
        <begin position="270"/>
        <end position="293"/>
    </location>
</feature>
<dbReference type="Gene3D" id="1.20.1250.20">
    <property type="entry name" value="MFS general substrate transporter like domains"/>
    <property type="match status" value="1"/>
</dbReference>
<evidence type="ECO:0000256" key="1">
    <source>
        <dbReference type="ARBA" id="ARBA00004651"/>
    </source>
</evidence>
<feature type="transmembrane region" description="Helical" evidence="6">
    <location>
        <begin position="47"/>
        <end position="74"/>
    </location>
</feature>
<feature type="transmembrane region" description="Helical" evidence="6">
    <location>
        <begin position="86"/>
        <end position="104"/>
    </location>
</feature>
<dbReference type="AlphaFoldDB" id="A0AAC9RT05"/>
<dbReference type="PROSITE" id="PS50850">
    <property type="entry name" value="MFS"/>
    <property type="match status" value="1"/>
</dbReference>
<organism evidence="8 9">
    <name type="scientific">Staphylococcus lutrae</name>
    <dbReference type="NCBI Taxonomy" id="155085"/>
    <lineage>
        <taxon>Bacteria</taxon>
        <taxon>Bacillati</taxon>
        <taxon>Bacillota</taxon>
        <taxon>Bacilli</taxon>
        <taxon>Bacillales</taxon>
        <taxon>Staphylococcaceae</taxon>
        <taxon>Staphylococcus</taxon>
    </lineage>
</organism>
<sequence length="454" mass="51041">MSKQSGMNYKASVREKLAYGAGDGATAFAAVMVGSFSMYYFTDVIGISAAFLGSVLFFTRIFDAITNVLMGYVVDKTSTKWGKARPWVLWSAVPLAISTVLVFSMPTNWSESALNWYVVLILNLYFLIYTTSNIPYGTLGALITQDSKERNNLNLFRMISFFVMMLVISNVTIPAVKAFGGDAHAWQYVAIIYGVLMVIIFMFTFKFTKERVTQTKKDREIKLMKSFKLLITNKYWIMIFGIMLLSWVLLGMMTGTNVYYADYILKDTSVVGAMSLFFTIPMLAGFFCTPFLLKYFNRRPLILFGLILVVIGSALMLIKTDSLMLVYATSILRGLGFAPMMGSAYAMLADTIEYGEWKQGIRNEGMIYSGGTFSTTLAGGLSGAITGWILEFGGHVSGRNHSQQPESVYTVIEFIFIHLPIILAVIIFIIMLFYKLDKIYPEIVKDLENRVHRE</sequence>
<keyword evidence="5 6" id="KW-0472">Membrane</keyword>
<dbReference type="EMBL" id="CP020773">
    <property type="protein sequence ID" value="ARJ50604.1"/>
    <property type="molecule type" value="Genomic_DNA"/>
</dbReference>
<keyword evidence="9" id="KW-1185">Reference proteome</keyword>
<evidence type="ECO:0000313" key="8">
    <source>
        <dbReference type="EMBL" id="ARJ50604.1"/>
    </source>
</evidence>
<feature type="domain" description="Major facilitator superfamily (MFS) profile" evidence="7">
    <location>
        <begin position="1"/>
        <end position="438"/>
    </location>
</feature>
<name>A0AAC9RT05_9STAP</name>
<dbReference type="InterPro" id="IPR020846">
    <property type="entry name" value="MFS_dom"/>
</dbReference>
<dbReference type="InterPro" id="IPR036259">
    <property type="entry name" value="MFS_trans_sf"/>
</dbReference>
<keyword evidence="2" id="KW-0813">Transport</keyword>
<dbReference type="GO" id="GO:0005886">
    <property type="term" value="C:plasma membrane"/>
    <property type="evidence" value="ECO:0007669"/>
    <property type="project" value="UniProtKB-SubCell"/>
</dbReference>
<dbReference type="PANTHER" id="PTHR11328:SF24">
    <property type="entry name" value="MAJOR FACILITATOR SUPERFAMILY (MFS) PROFILE DOMAIN-CONTAINING PROTEIN"/>
    <property type="match status" value="1"/>
</dbReference>
<comment type="subcellular location">
    <subcellularLocation>
        <location evidence="1">Cell membrane</location>
        <topology evidence="1">Multi-pass membrane protein</topology>
    </subcellularLocation>
</comment>
<feature type="transmembrane region" description="Helical" evidence="6">
    <location>
        <begin position="116"/>
        <end position="143"/>
    </location>
</feature>
<feature type="transmembrane region" description="Helical" evidence="6">
    <location>
        <begin position="324"/>
        <end position="346"/>
    </location>
</feature>
<feature type="transmembrane region" description="Helical" evidence="6">
    <location>
        <begin position="367"/>
        <end position="390"/>
    </location>
</feature>
<dbReference type="GO" id="GO:0008643">
    <property type="term" value="P:carbohydrate transport"/>
    <property type="evidence" value="ECO:0007669"/>
    <property type="project" value="InterPro"/>
</dbReference>
<dbReference type="InterPro" id="IPR039672">
    <property type="entry name" value="MFS_2"/>
</dbReference>
<dbReference type="CDD" id="cd17332">
    <property type="entry name" value="MFS_MelB_like"/>
    <property type="match status" value="1"/>
</dbReference>
<dbReference type="NCBIfam" id="TIGR00792">
    <property type="entry name" value="gph"/>
    <property type="match status" value="1"/>
</dbReference>
<evidence type="ECO:0000256" key="3">
    <source>
        <dbReference type="ARBA" id="ARBA00022692"/>
    </source>
</evidence>
<feature type="transmembrane region" description="Helical" evidence="6">
    <location>
        <begin position="155"/>
        <end position="173"/>
    </location>
</feature>
<dbReference type="GO" id="GO:0006814">
    <property type="term" value="P:sodium ion transport"/>
    <property type="evidence" value="ECO:0007669"/>
    <property type="project" value="InterPro"/>
</dbReference>
<keyword evidence="3 6" id="KW-0812">Transmembrane</keyword>
<evidence type="ECO:0000256" key="4">
    <source>
        <dbReference type="ARBA" id="ARBA00022989"/>
    </source>
</evidence>
<dbReference type="Pfam" id="PF13347">
    <property type="entry name" value="MFS_2"/>
    <property type="match status" value="1"/>
</dbReference>
<feature type="transmembrane region" description="Helical" evidence="6">
    <location>
        <begin position="410"/>
        <end position="434"/>
    </location>
</feature>
<proteinExistence type="predicted"/>
<dbReference type="InterPro" id="IPR001927">
    <property type="entry name" value="Na/Gal_symport"/>
</dbReference>
<dbReference type="GO" id="GO:0015293">
    <property type="term" value="F:symporter activity"/>
    <property type="evidence" value="ECO:0007669"/>
    <property type="project" value="InterPro"/>
</dbReference>
<gene>
    <name evidence="8" type="ORF">B5P37_04365</name>
</gene>
<protein>
    <submittedName>
        <fullName evidence="8">MFS transporter</fullName>
    </submittedName>
</protein>
<feature type="transmembrane region" description="Helical" evidence="6">
    <location>
        <begin position="21"/>
        <end position="41"/>
    </location>
</feature>
<evidence type="ECO:0000256" key="5">
    <source>
        <dbReference type="ARBA" id="ARBA00023136"/>
    </source>
</evidence>
<evidence type="ECO:0000313" key="9">
    <source>
        <dbReference type="Proteomes" id="UP000242864"/>
    </source>
</evidence>
<dbReference type="PANTHER" id="PTHR11328">
    <property type="entry name" value="MAJOR FACILITATOR SUPERFAMILY DOMAIN-CONTAINING PROTEIN"/>
    <property type="match status" value="1"/>
</dbReference>
<keyword evidence="4 6" id="KW-1133">Transmembrane helix</keyword>
<accession>A0AAC9RT05</accession>
<reference evidence="8 9" key="1">
    <citation type="submission" date="2017-04" db="EMBL/GenBank/DDBJ databases">
        <authorList>
            <person name="Veseli I.A."/>
            <person name="Tang C."/>
            <person name="Pombert J.-F."/>
        </authorList>
    </citation>
    <scope>NUCLEOTIDE SEQUENCE [LARGE SCALE GENOMIC DNA]</scope>
    <source>
        <strain evidence="8 9">ATCC 700373</strain>
    </source>
</reference>
<feature type="transmembrane region" description="Helical" evidence="6">
    <location>
        <begin position="185"/>
        <end position="208"/>
    </location>
</feature>
<dbReference type="RefSeq" id="WP_085237082.1">
    <property type="nucleotide sequence ID" value="NZ_CP020773.1"/>
</dbReference>
<dbReference type="KEGG" id="slz:B5P37_04365"/>
<evidence type="ECO:0000256" key="6">
    <source>
        <dbReference type="SAM" id="Phobius"/>
    </source>
</evidence>
<feature type="transmembrane region" description="Helical" evidence="6">
    <location>
        <begin position="229"/>
        <end position="250"/>
    </location>
</feature>
<feature type="transmembrane region" description="Helical" evidence="6">
    <location>
        <begin position="300"/>
        <end position="318"/>
    </location>
</feature>
<dbReference type="Proteomes" id="UP000242864">
    <property type="component" value="Chromosome"/>
</dbReference>
<dbReference type="SUPFAM" id="SSF103473">
    <property type="entry name" value="MFS general substrate transporter"/>
    <property type="match status" value="1"/>
</dbReference>
<evidence type="ECO:0000256" key="2">
    <source>
        <dbReference type="ARBA" id="ARBA00022448"/>
    </source>
</evidence>
<evidence type="ECO:0000259" key="7">
    <source>
        <dbReference type="PROSITE" id="PS50850"/>
    </source>
</evidence>